<dbReference type="AlphaFoldDB" id="A0A427AV38"/>
<comment type="caution">
    <text evidence="3">The sequence shown here is derived from an EMBL/GenBank/DDBJ whole genome shotgun (WGS) entry which is preliminary data.</text>
</comment>
<keyword evidence="1" id="KW-0677">Repeat</keyword>
<dbReference type="Pfam" id="PF13041">
    <property type="entry name" value="PPR_2"/>
    <property type="match status" value="4"/>
</dbReference>
<dbReference type="InterPro" id="IPR046848">
    <property type="entry name" value="E_motif"/>
</dbReference>
<evidence type="ECO:0000256" key="1">
    <source>
        <dbReference type="ARBA" id="ARBA00022737"/>
    </source>
</evidence>
<dbReference type="Pfam" id="PF20431">
    <property type="entry name" value="E_motif"/>
    <property type="match status" value="1"/>
</dbReference>
<organism evidence="3 4">
    <name type="scientific">Ensete ventricosum</name>
    <name type="common">Abyssinian banana</name>
    <name type="synonym">Musa ensete</name>
    <dbReference type="NCBI Taxonomy" id="4639"/>
    <lineage>
        <taxon>Eukaryota</taxon>
        <taxon>Viridiplantae</taxon>
        <taxon>Streptophyta</taxon>
        <taxon>Embryophyta</taxon>
        <taxon>Tracheophyta</taxon>
        <taxon>Spermatophyta</taxon>
        <taxon>Magnoliopsida</taxon>
        <taxon>Liliopsida</taxon>
        <taxon>Zingiberales</taxon>
        <taxon>Musaceae</taxon>
        <taxon>Ensete</taxon>
    </lineage>
</organism>
<evidence type="ECO:0000313" key="4">
    <source>
        <dbReference type="Proteomes" id="UP000287651"/>
    </source>
</evidence>
<dbReference type="InterPro" id="IPR011990">
    <property type="entry name" value="TPR-like_helical_dom_sf"/>
</dbReference>
<dbReference type="Gene3D" id="1.25.40.10">
    <property type="entry name" value="Tetratricopeptide repeat domain"/>
    <property type="match status" value="4"/>
</dbReference>
<feature type="repeat" description="PPR" evidence="2">
    <location>
        <begin position="375"/>
        <end position="409"/>
    </location>
</feature>
<name>A0A427AV38_ENSVE</name>
<dbReference type="InterPro" id="IPR002885">
    <property type="entry name" value="PPR_rpt"/>
</dbReference>
<feature type="repeat" description="PPR" evidence="2">
    <location>
        <begin position="273"/>
        <end position="307"/>
    </location>
</feature>
<gene>
    <name evidence="3" type="ORF">B296_00012858</name>
</gene>
<feature type="repeat" description="PPR" evidence="2">
    <location>
        <begin position="68"/>
        <end position="102"/>
    </location>
</feature>
<evidence type="ECO:0000256" key="2">
    <source>
        <dbReference type="PROSITE-ProRule" id="PRU00708"/>
    </source>
</evidence>
<evidence type="ECO:0000313" key="3">
    <source>
        <dbReference type="EMBL" id="RRT80108.1"/>
    </source>
</evidence>
<dbReference type="Proteomes" id="UP000287651">
    <property type="component" value="Unassembled WGS sequence"/>
</dbReference>
<dbReference type="InterPro" id="IPR046960">
    <property type="entry name" value="PPR_At4g14850-like_plant"/>
</dbReference>
<protein>
    <recommendedName>
        <fullName evidence="5">Pentacotripeptide-repeat region of PRORP domain-containing protein</fullName>
    </recommendedName>
</protein>
<dbReference type="PANTHER" id="PTHR24015">
    <property type="entry name" value="OS07G0578800 PROTEIN-RELATED"/>
    <property type="match status" value="1"/>
</dbReference>
<feature type="repeat" description="PPR" evidence="2">
    <location>
        <begin position="169"/>
        <end position="203"/>
    </location>
</feature>
<accession>A0A427AV38</accession>
<dbReference type="NCBIfam" id="TIGR00756">
    <property type="entry name" value="PPR"/>
    <property type="match status" value="4"/>
</dbReference>
<dbReference type="GO" id="GO:0003723">
    <property type="term" value="F:RNA binding"/>
    <property type="evidence" value="ECO:0007669"/>
    <property type="project" value="InterPro"/>
</dbReference>
<dbReference type="Pfam" id="PF01535">
    <property type="entry name" value="PPR"/>
    <property type="match status" value="3"/>
</dbReference>
<dbReference type="EMBL" id="AMZH03001233">
    <property type="protein sequence ID" value="RRT80108.1"/>
    <property type="molecule type" value="Genomic_DNA"/>
</dbReference>
<dbReference type="FunFam" id="1.25.40.10:FF:000090">
    <property type="entry name" value="Pentatricopeptide repeat-containing protein, chloroplastic"/>
    <property type="match status" value="1"/>
</dbReference>
<dbReference type="PANTHER" id="PTHR24015:SF1795">
    <property type="entry name" value="PPR CONTAINING PLANT-LIKE PROTEIN"/>
    <property type="match status" value="1"/>
</dbReference>
<dbReference type="PROSITE" id="PS51375">
    <property type="entry name" value="PPR"/>
    <property type="match status" value="4"/>
</dbReference>
<proteinExistence type="predicted"/>
<reference evidence="3 4" key="1">
    <citation type="journal article" date="2014" name="Agronomy (Basel)">
        <title>A Draft Genome Sequence for Ensete ventricosum, the Drought-Tolerant Tree Against Hunger.</title>
        <authorList>
            <person name="Harrison J."/>
            <person name="Moore K.A."/>
            <person name="Paszkiewicz K."/>
            <person name="Jones T."/>
            <person name="Grant M."/>
            <person name="Ambacheew D."/>
            <person name="Muzemil S."/>
            <person name="Studholme D.J."/>
        </authorList>
    </citation>
    <scope>NUCLEOTIDE SEQUENCE [LARGE SCALE GENOMIC DNA]</scope>
</reference>
<dbReference type="GO" id="GO:0009451">
    <property type="term" value="P:RNA modification"/>
    <property type="evidence" value="ECO:0007669"/>
    <property type="project" value="InterPro"/>
</dbReference>
<dbReference type="FunFam" id="1.25.40.10:FF:000470">
    <property type="entry name" value="Pentatricopeptide repeat-containing protein At5g66520"/>
    <property type="match status" value="1"/>
</dbReference>
<evidence type="ECO:0008006" key="5">
    <source>
        <dbReference type="Google" id="ProtNLM"/>
    </source>
</evidence>
<dbReference type="FunFam" id="1.25.40.10:FF:000344">
    <property type="entry name" value="Pentatricopeptide repeat-containing protein"/>
    <property type="match status" value="1"/>
</dbReference>
<sequence>MMQKQDLLSLIEACRSARQLRQLHGLMIATALVHDVVPLSRLIDFCVDSRHRDIAYARALFARVPAPTTYMWNSVIRGLSDGDEPEAALALYADMLRHGRSADHFTFPFALKACSRVPDPSFGRCVHGRVLKAGYEADVYVSSTLIYMYVSSGDIPSATSLFRNAVNRNIVTWTTMIAGYAENDRAGEAIRLFSEMELEGVEPNEITMVHVLVACAQSRDLENGRRIHARLRRAGADSIPSNLVLATALLDMYARCGSLKTARHLFDQMSVKNEVSWNSMISGYNQYGRPSEVLQLFKEMRDAGLKPDKVTLLSLLGACADIGALRLGQEIHACVEKTIGRGDVAIGTSLVDMYAKTGDAQSALQVFASLEGRKDVMAWSSMILGLATHGHGKEAIDLFVEMTQHGVAPDYITFIGVLTACSHAGMVDEGCKYLEAMEKLYGMEPWMEHYGCVVDLLSRAGRLAEAERIVRSMPIEPSSMIWSSMLSGCDIHGDVALAERIGDQLAQSKPHGSGTSVLISNIYAGAGRWQEVDKARRLMWKKGLKKAHGCSSI</sequence>